<gene>
    <name evidence="2" type="ORF">ASNO1_61160</name>
</gene>
<name>A0ABQ6R199_9BACT</name>
<reference evidence="2 3" key="1">
    <citation type="journal article" date="2024" name="Arch. Microbiol.">
        <title>Corallococcus caeni sp. nov., a novel myxobacterium isolated from activated sludge.</title>
        <authorList>
            <person name="Tomita S."/>
            <person name="Nakai R."/>
            <person name="Kuroda K."/>
            <person name="Kurashita H."/>
            <person name="Hatamoto M."/>
            <person name="Yamaguchi T."/>
            <person name="Narihiro T."/>
        </authorList>
    </citation>
    <scope>NUCLEOTIDE SEQUENCE [LARGE SCALE GENOMIC DNA]</scope>
    <source>
        <strain evidence="2 3">NO1</strain>
    </source>
</reference>
<proteinExistence type="predicted"/>
<evidence type="ECO:0000313" key="2">
    <source>
        <dbReference type="EMBL" id="GMU09862.1"/>
    </source>
</evidence>
<dbReference type="EMBL" id="BTTX01000006">
    <property type="protein sequence ID" value="GMU09862.1"/>
    <property type="molecule type" value="Genomic_DNA"/>
</dbReference>
<protein>
    <submittedName>
        <fullName evidence="2">Uncharacterized protein</fullName>
    </submittedName>
</protein>
<accession>A0ABQ6R199</accession>
<comment type="caution">
    <text evidence="2">The sequence shown here is derived from an EMBL/GenBank/DDBJ whole genome shotgun (WGS) entry which is preliminary data.</text>
</comment>
<organism evidence="2 3">
    <name type="scientific">Corallococcus caeni</name>
    <dbReference type="NCBI Taxonomy" id="3082388"/>
    <lineage>
        <taxon>Bacteria</taxon>
        <taxon>Pseudomonadati</taxon>
        <taxon>Myxococcota</taxon>
        <taxon>Myxococcia</taxon>
        <taxon>Myxococcales</taxon>
        <taxon>Cystobacterineae</taxon>
        <taxon>Myxococcaceae</taxon>
        <taxon>Corallococcus</taxon>
    </lineage>
</organism>
<keyword evidence="3" id="KW-1185">Reference proteome</keyword>
<feature type="region of interest" description="Disordered" evidence="1">
    <location>
        <begin position="1"/>
        <end position="105"/>
    </location>
</feature>
<evidence type="ECO:0000313" key="3">
    <source>
        <dbReference type="Proteomes" id="UP001342631"/>
    </source>
</evidence>
<evidence type="ECO:0000256" key="1">
    <source>
        <dbReference type="SAM" id="MobiDB-lite"/>
    </source>
</evidence>
<dbReference type="Proteomes" id="UP001342631">
    <property type="component" value="Unassembled WGS sequence"/>
</dbReference>
<sequence length="105" mass="11251">MGVFRRVSRLHGDAPRTSRSPFSRMVTRQAGEVVKGVTTSASSGQADWFPGAEFGYGGTSTPGARHPPLGPSESPGMNRSPPRPRTLLDSRALAAPGWKHARREP</sequence>